<evidence type="ECO:0000259" key="3">
    <source>
        <dbReference type="Pfam" id="PF07731"/>
    </source>
</evidence>
<gene>
    <name evidence="5" type="ORF">UFOPK3522_00160</name>
    <name evidence="6" type="ORF">UFOPK4175_00667</name>
</gene>
<dbReference type="InterPro" id="IPR008972">
    <property type="entry name" value="Cupredoxin"/>
</dbReference>
<evidence type="ECO:0000256" key="2">
    <source>
        <dbReference type="ARBA" id="ARBA00023002"/>
    </source>
</evidence>
<dbReference type="InterPro" id="IPR045087">
    <property type="entry name" value="Cu-oxidase_fam"/>
</dbReference>
<dbReference type="Gene3D" id="2.60.40.420">
    <property type="entry name" value="Cupredoxins - blue copper proteins"/>
    <property type="match status" value="2"/>
</dbReference>
<dbReference type="AlphaFoldDB" id="A0A6J5Z2W3"/>
<dbReference type="GO" id="GO:0016491">
    <property type="term" value="F:oxidoreductase activity"/>
    <property type="evidence" value="ECO:0007669"/>
    <property type="project" value="UniProtKB-KW"/>
</dbReference>
<dbReference type="PROSITE" id="PS00080">
    <property type="entry name" value="MULTICOPPER_OXIDASE2"/>
    <property type="match status" value="1"/>
</dbReference>
<dbReference type="InterPro" id="IPR002355">
    <property type="entry name" value="Cu_oxidase_Cu_BS"/>
</dbReference>
<protein>
    <submittedName>
        <fullName evidence="5">Unannotated protein</fullName>
    </submittedName>
</protein>
<evidence type="ECO:0000313" key="5">
    <source>
        <dbReference type="EMBL" id="CAB4335577.1"/>
    </source>
</evidence>
<dbReference type="GO" id="GO:0005507">
    <property type="term" value="F:copper ion binding"/>
    <property type="evidence" value="ECO:0007669"/>
    <property type="project" value="InterPro"/>
</dbReference>
<dbReference type="EMBL" id="CAFBPX010000100">
    <property type="protein sequence ID" value="CAB5034349.1"/>
    <property type="molecule type" value="Genomic_DNA"/>
</dbReference>
<dbReference type="PANTHER" id="PTHR11709">
    <property type="entry name" value="MULTI-COPPER OXIDASE"/>
    <property type="match status" value="1"/>
</dbReference>
<keyword evidence="2" id="KW-0560">Oxidoreductase</keyword>
<name>A0A6J5Z2W3_9ZZZZ</name>
<accession>A0A6J5Z2W3</accession>
<feature type="domain" description="Plastocyanin-like" evidence="3">
    <location>
        <begin position="278"/>
        <end position="375"/>
    </location>
</feature>
<evidence type="ECO:0000259" key="4">
    <source>
        <dbReference type="Pfam" id="PF07732"/>
    </source>
</evidence>
<dbReference type="PANTHER" id="PTHR11709:SF486">
    <property type="entry name" value="MULTICOPPER OXIDASE"/>
    <property type="match status" value="1"/>
</dbReference>
<feature type="domain" description="Plastocyanin-like" evidence="4">
    <location>
        <begin position="148"/>
        <end position="252"/>
    </location>
</feature>
<dbReference type="PROSITE" id="PS00079">
    <property type="entry name" value="MULTICOPPER_OXIDASE1"/>
    <property type="match status" value="1"/>
</dbReference>
<dbReference type="InterPro" id="IPR011706">
    <property type="entry name" value="Cu-oxidase_C"/>
</dbReference>
<dbReference type="Pfam" id="PF07732">
    <property type="entry name" value="Cu-oxidase_3"/>
    <property type="match status" value="1"/>
</dbReference>
<evidence type="ECO:0000313" key="6">
    <source>
        <dbReference type="EMBL" id="CAB5034349.1"/>
    </source>
</evidence>
<dbReference type="Pfam" id="PF07731">
    <property type="entry name" value="Cu-oxidase_2"/>
    <property type="match status" value="1"/>
</dbReference>
<keyword evidence="1" id="KW-0479">Metal-binding</keyword>
<sequence>MSNPEPQGNPDGGLSVGRRGFLAAGAGAFLCSIGGQNILVEKAGDAAKADAAAARVKKPAGAQSKIAAATPGASAVDQLKFETPQPQPGGKVVEYWIEATAPLWDIVPTRPRRDYWHGTPIAGPSVFRAFVYQLMTEGFAGPAGPAAIPGPTLECEVGDVLRVHVRNGLPDKYAQAITMHPHGVRYTPEYDGAYMGDFTRAGGYIGPGEEFTYTWEAVPESVGAWPYHDHGPNHTLNSMRGLFGGIIVHPKDGPRADVEKMLFLHSLAPPTTGLKRVFQCINGRAYAGNTPTIEAKVGQQVAIHAFGMDDAFHDFHIHGHRWRKDSGSVSSDNQTVGPAETITVRFAEDNPGRWLYHCHVMSHQDNGMAGFYLVTP</sequence>
<evidence type="ECO:0000256" key="1">
    <source>
        <dbReference type="ARBA" id="ARBA00022723"/>
    </source>
</evidence>
<dbReference type="InterPro" id="IPR033138">
    <property type="entry name" value="Cu_oxidase_CS"/>
</dbReference>
<dbReference type="SUPFAM" id="SSF49503">
    <property type="entry name" value="Cupredoxins"/>
    <property type="match status" value="2"/>
</dbReference>
<dbReference type="InterPro" id="IPR011707">
    <property type="entry name" value="Cu-oxidase-like_N"/>
</dbReference>
<reference evidence="5" key="1">
    <citation type="submission" date="2020-05" db="EMBL/GenBank/DDBJ databases">
        <authorList>
            <person name="Chiriac C."/>
            <person name="Salcher M."/>
            <person name="Ghai R."/>
            <person name="Kavagutti S V."/>
        </authorList>
    </citation>
    <scope>NUCLEOTIDE SEQUENCE</scope>
</reference>
<organism evidence="5">
    <name type="scientific">freshwater metagenome</name>
    <dbReference type="NCBI Taxonomy" id="449393"/>
    <lineage>
        <taxon>unclassified sequences</taxon>
        <taxon>metagenomes</taxon>
        <taxon>ecological metagenomes</taxon>
    </lineage>
</organism>
<proteinExistence type="predicted"/>
<dbReference type="EMBL" id="CAESAO010000007">
    <property type="protein sequence ID" value="CAB4335577.1"/>
    <property type="molecule type" value="Genomic_DNA"/>
</dbReference>